<evidence type="ECO:0000313" key="2">
    <source>
        <dbReference type="EMBL" id="KAF6026300.1"/>
    </source>
</evidence>
<accession>A0A7J7JJ43</accession>
<feature type="transmembrane region" description="Helical" evidence="1">
    <location>
        <begin position="37"/>
        <end position="61"/>
    </location>
</feature>
<evidence type="ECO:0000256" key="1">
    <source>
        <dbReference type="SAM" id="Phobius"/>
    </source>
</evidence>
<reference evidence="2" key="1">
    <citation type="submission" date="2020-06" db="EMBL/GenBank/DDBJ databases">
        <title>Draft genome of Bugula neritina, a colonial animal packing powerful symbionts and potential medicines.</title>
        <authorList>
            <person name="Rayko M."/>
        </authorList>
    </citation>
    <scope>NUCLEOTIDE SEQUENCE [LARGE SCALE GENOMIC DNA]</scope>
    <source>
        <strain evidence="2">Kwan_BN1</strain>
    </source>
</reference>
<keyword evidence="1" id="KW-0812">Transmembrane</keyword>
<keyword evidence="1" id="KW-1133">Transmembrane helix</keyword>
<comment type="caution">
    <text evidence="2">The sequence shown here is derived from an EMBL/GenBank/DDBJ whole genome shotgun (WGS) entry which is preliminary data.</text>
</comment>
<keyword evidence="1" id="KW-0472">Membrane</keyword>
<dbReference type="Proteomes" id="UP000593567">
    <property type="component" value="Unassembled WGS sequence"/>
</dbReference>
<protein>
    <submittedName>
        <fullName evidence="2">Uncharacterized protein</fullName>
    </submittedName>
</protein>
<dbReference type="AlphaFoldDB" id="A0A7J7JJ43"/>
<dbReference type="EMBL" id="VXIV02002305">
    <property type="protein sequence ID" value="KAF6026300.1"/>
    <property type="molecule type" value="Genomic_DNA"/>
</dbReference>
<evidence type="ECO:0000313" key="3">
    <source>
        <dbReference type="Proteomes" id="UP000593567"/>
    </source>
</evidence>
<keyword evidence="3" id="KW-1185">Reference proteome</keyword>
<gene>
    <name evidence="2" type="ORF">EB796_015387</name>
</gene>
<proteinExistence type="predicted"/>
<name>A0A7J7JJ43_BUGNE</name>
<sequence length="83" mass="9723">MVAYRSNFKVSLIDLQLASLFEHHRVRMSKERIVGHWHFIFLGIAAVTRILNTYSFLYYYLHNAELESVKKEQLATGTSYSLV</sequence>
<organism evidence="2 3">
    <name type="scientific">Bugula neritina</name>
    <name type="common">Brown bryozoan</name>
    <name type="synonym">Sertularia neritina</name>
    <dbReference type="NCBI Taxonomy" id="10212"/>
    <lineage>
        <taxon>Eukaryota</taxon>
        <taxon>Metazoa</taxon>
        <taxon>Spiralia</taxon>
        <taxon>Lophotrochozoa</taxon>
        <taxon>Bryozoa</taxon>
        <taxon>Gymnolaemata</taxon>
        <taxon>Cheilostomatida</taxon>
        <taxon>Flustrina</taxon>
        <taxon>Buguloidea</taxon>
        <taxon>Bugulidae</taxon>
        <taxon>Bugula</taxon>
    </lineage>
</organism>